<organism evidence="1 2">
    <name type="scientific">Oryzomonas sagensis</name>
    <dbReference type="NCBI Taxonomy" id="2603857"/>
    <lineage>
        <taxon>Bacteria</taxon>
        <taxon>Pseudomonadati</taxon>
        <taxon>Thermodesulfobacteriota</taxon>
        <taxon>Desulfuromonadia</taxon>
        <taxon>Geobacterales</taxon>
        <taxon>Geobacteraceae</taxon>
        <taxon>Oryzomonas</taxon>
    </lineage>
</organism>
<name>A0ABQ6TP11_9BACT</name>
<accession>A0ABQ6TP11</accession>
<dbReference type="RefSeq" id="WP_151156694.1">
    <property type="nucleotide sequence ID" value="NZ_VZRA01000002.1"/>
</dbReference>
<reference evidence="1 2" key="1">
    <citation type="journal article" date="2020" name="Microorganisms">
        <title>Description of Three Novel Members in the Family Geobacteraceae, Oryzomonas japonicum gen. nov., sp. nov., Oryzomonas sagensis sp. nov., and Oryzomonas ruber sp. nov.</title>
        <authorList>
            <person name="Xu Z."/>
            <person name="Masuda Y."/>
            <person name="Hayakawa C."/>
            <person name="Ushijima N."/>
            <person name="Kawano K."/>
            <person name="Shiratori Y."/>
            <person name="Senoo K."/>
            <person name="Itoh H."/>
        </authorList>
    </citation>
    <scope>NUCLEOTIDE SEQUENCE [LARGE SCALE GENOMIC DNA]</scope>
    <source>
        <strain evidence="1 2">Red100</strain>
    </source>
</reference>
<comment type="caution">
    <text evidence="1">The sequence shown here is derived from an EMBL/GenBank/DDBJ whole genome shotgun (WGS) entry which is preliminary data.</text>
</comment>
<sequence length="579" mass="64745">MTTSEDLLQTARCEDLLYEQISQVSVLGEFERRIIDSLKGSGANLLEGARGVGKSMLLRMAEIELDAEFNEGRKLGVYVNFKTSTLLEGVKADQKDAFQIWVNIKLLEALHEKLLGMSLIAKGGSDDPYYRVFGIKSVRETKAHLEDKIHLLQKLAFLKTDQNAIIDQIGKEFISKAQDTSFLTNIIKEVTELFSIKKIIFFFDEAAHTFIPTQQTIFFEIFKLLHGGKVACKAAVYPTVTNYGRNFEVGQDAIVLPVFRFDPGEAGRRENRQHFRSILDKRLPKTSSIRKKIFQRGAELDLCIDLSNGNPRALLHIINSALAGQSSLSERSVSLAVQSYVDQELLPYHQSLAKRLPKYASHIRVGLDLLRGYIIPEIRAKNHRKTKSEYQSAFFTIQRDMSPNLKLAFDVLSYSGMVSQMGTVKIAGGNTGPRYLVNLSLMATEKAFDTAKIADAITRLSLTDYREFSSSDSQIHTYLNSLLLPSELCSACSLPLGQNAKFCSECGQPVTSISIVSTLLEESVEALSISRRLKDRVQTKFETVGAIVQAKRAELMSLPYIKDVRSRIIKNAADEFISG</sequence>
<dbReference type="Pfam" id="PF24389">
    <property type="entry name" value="ORC-CDC6-like"/>
    <property type="match status" value="1"/>
</dbReference>
<evidence type="ECO:0000313" key="1">
    <source>
        <dbReference type="EMBL" id="KAB0670329.1"/>
    </source>
</evidence>
<keyword evidence="2" id="KW-1185">Reference proteome</keyword>
<protein>
    <submittedName>
        <fullName evidence="1">Zinc ribbon domain-containing protein</fullName>
    </submittedName>
</protein>
<dbReference type="EMBL" id="VZRA01000002">
    <property type="protein sequence ID" value="KAB0670329.1"/>
    <property type="molecule type" value="Genomic_DNA"/>
</dbReference>
<proteinExistence type="predicted"/>
<dbReference type="SUPFAM" id="SSF52540">
    <property type="entry name" value="P-loop containing nucleoside triphosphate hydrolases"/>
    <property type="match status" value="1"/>
</dbReference>
<evidence type="ECO:0000313" key="2">
    <source>
        <dbReference type="Proteomes" id="UP000798046"/>
    </source>
</evidence>
<dbReference type="Proteomes" id="UP000798046">
    <property type="component" value="Unassembled WGS sequence"/>
</dbReference>
<dbReference type="InterPro" id="IPR027417">
    <property type="entry name" value="P-loop_NTPase"/>
</dbReference>
<dbReference type="InterPro" id="IPR056955">
    <property type="entry name" value="ORC-CDC6-like"/>
</dbReference>
<gene>
    <name evidence="1" type="ORF">F6V30_09250</name>
</gene>